<dbReference type="EnsemblProtists" id="EKX46364">
    <property type="protein sequence ID" value="EKX46364"/>
    <property type="gene ID" value="GUITHDRAFT_70770"/>
</dbReference>
<dbReference type="RefSeq" id="XP_005833344.1">
    <property type="nucleotide sequence ID" value="XM_005833287.1"/>
</dbReference>
<dbReference type="OrthoDB" id="494993at2759"/>
<evidence type="ECO:0000313" key="1">
    <source>
        <dbReference type="EMBL" id="EKX46364.1"/>
    </source>
</evidence>
<evidence type="ECO:0000313" key="2">
    <source>
        <dbReference type="EnsemblProtists" id="EKX46364"/>
    </source>
</evidence>
<gene>
    <name evidence="1" type="ORF">GUITHDRAFT_70770</name>
</gene>
<reference evidence="3" key="2">
    <citation type="submission" date="2012-11" db="EMBL/GenBank/DDBJ databases">
        <authorList>
            <person name="Kuo A."/>
            <person name="Curtis B.A."/>
            <person name="Tanifuji G."/>
            <person name="Burki F."/>
            <person name="Gruber A."/>
            <person name="Irimia M."/>
            <person name="Maruyama S."/>
            <person name="Arias M.C."/>
            <person name="Ball S.G."/>
            <person name="Gile G.H."/>
            <person name="Hirakawa Y."/>
            <person name="Hopkins J.F."/>
            <person name="Rensing S.A."/>
            <person name="Schmutz J."/>
            <person name="Symeonidi A."/>
            <person name="Elias M."/>
            <person name="Eveleigh R.J."/>
            <person name="Herman E.K."/>
            <person name="Klute M.J."/>
            <person name="Nakayama T."/>
            <person name="Obornik M."/>
            <person name="Reyes-Prieto A."/>
            <person name="Armbrust E.V."/>
            <person name="Aves S.J."/>
            <person name="Beiko R.G."/>
            <person name="Coutinho P."/>
            <person name="Dacks J.B."/>
            <person name="Durnford D.G."/>
            <person name="Fast N.M."/>
            <person name="Green B.R."/>
            <person name="Grisdale C."/>
            <person name="Hempe F."/>
            <person name="Henrissat B."/>
            <person name="Hoppner M.P."/>
            <person name="Ishida K.-I."/>
            <person name="Kim E."/>
            <person name="Koreny L."/>
            <person name="Kroth P.G."/>
            <person name="Liu Y."/>
            <person name="Malik S.-B."/>
            <person name="Maier U.G."/>
            <person name="McRose D."/>
            <person name="Mock T."/>
            <person name="Neilson J.A."/>
            <person name="Onodera N.T."/>
            <person name="Poole A.M."/>
            <person name="Pritham E.J."/>
            <person name="Richards T.A."/>
            <person name="Rocap G."/>
            <person name="Roy S.W."/>
            <person name="Sarai C."/>
            <person name="Schaack S."/>
            <person name="Shirato S."/>
            <person name="Slamovits C.H."/>
            <person name="Spencer D.F."/>
            <person name="Suzuki S."/>
            <person name="Worden A.Z."/>
            <person name="Zauner S."/>
            <person name="Barry K."/>
            <person name="Bell C."/>
            <person name="Bharti A.K."/>
            <person name="Crow J.A."/>
            <person name="Grimwood J."/>
            <person name="Kramer R."/>
            <person name="Lindquist E."/>
            <person name="Lucas S."/>
            <person name="Salamov A."/>
            <person name="McFadden G.I."/>
            <person name="Lane C.E."/>
            <person name="Keeling P.J."/>
            <person name="Gray M.W."/>
            <person name="Grigoriev I.V."/>
            <person name="Archibald J.M."/>
        </authorList>
    </citation>
    <scope>NUCLEOTIDE SEQUENCE</scope>
    <source>
        <strain evidence="3">CCMP2712</strain>
    </source>
</reference>
<organism evidence="1">
    <name type="scientific">Guillardia theta (strain CCMP2712)</name>
    <name type="common">Cryptophyte</name>
    <dbReference type="NCBI Taxonomy" id="905079"/>
    <lineage>
        <taxon>Eukaryota</taxon>
        <taxon>Cryptophyceae</taxon>
        <taxon>Pyrenomonadales</taxon>
        <taxon>Geminigeraceae</taxon>
        <taxon>Guillardia</taxon>
    </lineage>
</organism>
<dbReference type="HOGENOM" id="CLU_003859_0_1_1"/>
<dbReference type="GeneID" id="17302999"/>
<dbReference type="AlphaFoldDB" id="L1JE12"/>
<keyword evidence="3" id="KW-1185">Reference proteome</keyword>
<dbReference type="PaxDb" id="55529-EKX46364"/>
<evidence type="ECO:0000313" key="3">
    <source>
        <dbReference type="Proteomes" id="UP000011087"/>
    </source>
</evidence>
<proteinExistence type="predicted"/>
<name>L1JE12_GUITC</name>
<accession>L1JE12</accession>
<dbReference type="EMBL" id="JH992995">
    <property type="protein sequence ID" value="EKX46364.1"/>
    <property type="molecule type" value="Genomic_DNA"/>
</dbReference>
<sequence length="696" mass="78140">MIRYARASECCCSHSNVDQHAGINQGPKVLEITANHSKLLVLISKYAQCALTADDPETWIREIPIMVYIFEGIQAEQLDFDYSPKPVSLSYEGSTRRMFLNFSQEGKNCLDDLRVEKLVNCIKLISEDQQPITAYQISLKGLQFLKSLPNSVFDEVNSFIYTPNAPHYDTELLTCQFNGEEFILKSKAGYQRISDVTTTEDVSYVSSPYLPSILRTSGSRTMTSDLGFFRSNAHRAHESSQGESNVHDDMSEAIQLANVNFMIVEWIPFGTNNVVALNERLGALDRCQGGLFTSQVDTKPTSTALKGPEDLTSVSIIDFDLIHFINFETEIKYTEALGIVQVECFGMHLRMDGTVVNGMKIEAIMERRADNISLDALARVLVDVQLDSSKILDDLLSWYQRSILDVVFLGDSLNRSKFNCILTESINPRLPAKKFLDGAEYELELRQILGAIYAAEDLGSDELVLLGTDGILVMSPNSEQFEPLIMHFLDIKCREEFIRTLFQRIFVLVDTLKSVRQLILQVNDDPDNVLRIRMALSEASRDLVLLQETFEYLRESTEYLHPPPPPDNAMSKRLYKVMKLDILLGSIKVRVDDIEKILDGASNELINLQQTTDIINTKQLEDAYMNVEQNTKFLVAATAANERSSASLVIMQVVLAGGFAFDLLDRSTGGTLNIDPPDWAMSVIYVTLVDPPGVFS</sequence>
<protein>
    <submittedName>
        <fullName evidence="1 2">Uncharacterized protein</fullName>
    </submittedName>
</protein>
<reference evidence="2" key="3">
    <citation type="submission" date="2015-06" db="UniProtKB">
        <authorList>
            <consortium name="EnsemblProtists"/>
        </authorList>
    </citation>
    <scope>IDENTIFICATION</scope>
</reference>
<dbReference type="KEGG" id="gtt:GUITHDRAFT_70770"/>
<dbReference type="STRING" id="905079.L1JE12"/>
<dbReference type="Proteomes" id="UP000011087">
    <property type="component" value="Unassembled WGS sequence"/>
</dbReference>
<reference evidence="1 3" key="1">
    <citation type="journal article" date="2012" name="Nature">
        <title>Algal genomes reveal evolutionary mosaicism and the fate of nucleomorphs.</title>
        <authorList>
            <consortium name="DOE Joint Genome Institute"/>
            <person name="Curtis B.A."/>
            <person name="Tanifuji G."/>
            <person name="Burki F."/>
            <person name="Gruber A."/>
            <person name="Irimia M."/>
            <person name="Maruyama S."/>
            <person name="Arias M.C."/>
            <person name="Ball S.G."/>
            <person name="Gile G.H."/>
            <person name="Hirakawa Y."/>
            <person name="Hopkins J.F."/>
            <person name="Kuo A."/>
            <person name="Rensing S.A."/>
            <person name="Schmutz J."/>
            <person name="Symeonidi A."/>
            <person name="Elias M."/>
            <person name="Eveleigh R.J."/>
            <person name="Herman E.K."/>
            <person name="Klute M.J."/>
            <person name="Nakayama T."/>
            <person name="Obornik M."/>
            <person name="Reyes-Prieto A."/>
            <person name="Armbrust E.V."/>
            <person name="Aves S.J."/>
            <person name="Beiko R.G."/>
            <person name="Coutinho P."/>
            <person name="Dacks J.B."/>
            <person name="Durnford D.G."/>
            <person name="Fast N.M."/>
            <person name="Green B.R."/>
            <person name="Grisdale C.J."/>
            <person name="Hempel F."/>
            <person name="Henrissat B."/>
            <person name="Hoppner M.P."/>
            <person name="Ishida K."/>
            <person name="Kim E."/>
            <person name="Koreny L."/>
            <person name="Kroth P.G."/>
            <person name="Liu Y."/>
            <person name="Malik S.B."/>
            <person name="Maier U.G."/>
            <person name="McRose D."/>
            <person name="Mock T."/>
            <person name="Neilson J.A."/>
            <person name="Onodera N.T."/>
            <person name="Poole A.M."/>
            <person name="Pritham E.J."/>
            <person name="Richards T.A."/>
            <person name="Rocap G."/>
            <person name="Roy S.W."/>
            <person name="Sarai C."/>
            <person name="Schaack S."/>
            <person name="Shirato S."/>
            <person name="Slamovits C.H."/>
            <person name="Spencer D.F."/>
            <person name="Suzuki S."/>
            <person name="Worden A.Z."/>
            <person name="Zauner S."/>
            <person name="Barry K."/>
            <person name="Bell C."/>
            <person name="Bharti A.K."/>
            <person name="Crow J.A."/>
            <person name="Grimwood J."/>
            <person name="Kramer R."/>
            <person name="Lindquist E."/>
            <person name="Lucas S."/>
            <person name="Salamov A."/>
            <person name="McFadden G.I."/>
            <person name="Lane C.E."/>
            <person name="Keeling P.J."/>
            <person name="Gray M.W."/>
            <person name="Grigoriev I.V."/>
            <person name="Archibald J.M."/>
        </authorList>
    </citation>
    <scope>NUCLEOTIDE SEQUENCE</scope>
    <source>
        <strain evidence="1 3">CCMP2712</strain>
    </source>
</reference>
<dbReference type="eggNOG" id="ENOG502REVD">
    <property type="taxonomic scope" value="Eukaryota"/>
</dbReference>